<dbReference type="Pfam" id="PF00392">
    <property type="entry name" value="GntR"/>
    <property type="match status" value="1"/>
</dbReference>
<protein>
    <submittedName>
        <fullName evidence="7">PLP-dependent aminotransferase family protein</fullName>
    </submittedName>
</protein>
<evidence type="ECO:0000259" key="6">
    <source>
        <dbReference type="PROSITE" id="PS50949"/>
    </source>
</evidence>
<comment type="similarity">
    <text evidence="1">In the C-terminal section; belongs to the class-I pyridoxal-phosphate-dependent aminotransferase family.</text>
</comment>
<dbReference type="Pfam" id="PF00155">
    <property type="entry name" value="Aminotran_1_2"/>
    <property type="match status" value="1"/>
</dbReference>
<dbReference type="SMART" id="SM00345">
    <property type="entry name" value="HTH_GNTR"/>
    <property type="match status" value="1"/>
</dbReference>
<dbReference type="CDD" id="cd07377">
    <property type="entry name" value="WHTH_GntR"/>
    <property type="match status" value="1"/>
</dbReference>
<keyword evidence="8" id="KW-1185">Reference proteome</keyword>
<sequence>MFTLSLDRAAKLSLTRQLYSQIRQRILDGRLPEHHNLPPTRKLAAHYRISRNVVMEAYDLLRIEGFIESRQGGYTFVASGARLTHLPPQQPPELPSLRPPAGVIDFRYGLPALDLFPRAAWQKTVARTMAAIPDSALGYSEVAGCRELRSALAAYLARTRGVNCSPEQIVITAGATSALALIARLLLTGSRKVIISDPVNQDVYRYLATLGCELTPVPLDDHGLQTELLAGHAATPPAFTLVTPSHQFPTGGLLPVQRRIQLINFARSTGSYIVEDDYENEYAYEGSPISSLQGLDPEKVAYIGTFSKTLAPFLRLGYIVLPPALLAAFHAEGWFATHQPSAVCQSALASFMGTGQLRRHIAKMIKAYQARHVAVVRELGHHFGEDCRILSGPAGLHLTAAFPGADFSPAVLARIENGGVRVYAVRQHVIARDGGAFADQLILGYGGLREEEIATGIARLRQALASLP</sequence>
<keyword evidence="7" id="KW-0032">Aminotransferase</keyword>
<dbReference type="InterPro" id="IPR004839">
    <property type="entry name" value="Aminotransferase_I/II_large"/>
</dbReference>
<keyword evidence="2" id="KW-0663">Pyridoxal phosphate</keyword>
<dbReference type="PROSITE" id="PS50949">
    <property type="entry name" value="HTH_GNTR"/>
    <property type="match status" value="1"/>
</dbReference>
<name>A0ABU3NSU7_9FIRM</name>
<reference evidence="7 8" key="1">
    <citation type="submission" date="2023-07" db="EMBL/GenBank/DDBJ databases">
        <title>The novel representative of Negativicutes class, Anaeroselena agilis gen. nov. sp. nov.</title>
        <authorList>
            <person name="Prokofeva M.I."/>
            <person name="Elcheninov A.G."/>
            <person name="Klyukina A."/>
            <person name="Kublanov I.V."/>
            <person name="Frolov E.N."/>
            <person name="Podosokorskaya O.A."/>
        </authorList>
    </citation>
    <scope>NUCLEOTIDE SEQUENCE [LARGE SCALE GENOMIC DNA]</scope>
    <source>
        <strain evidence="7 8">4137-cl</strain>
    </source>
</reference>
<dbReference type="Gene3D" id="3.40.640.10">
    <property type="entry name" value="Type I PLP-dependent aspartate aminotransferase-like (Major domain)"/>
    <property type="match status" value="1"/>
</dbReference>
<evidence type="ECO:0000256" key="2">
    <source>
        <dbReference type="ARBA" id="ARBA00022898"/>
    </source>
</evidence>
<keyword evidence="4" id="KW-0238">DNA-binding</keyword>
<dbReference type="SUPFAM" id="SSF53383">
    <property type="entry name" value="PLP-dependent transferases"/>
    <property type="match status" value="1"/>
</dbReference>
<dbReference type="InterPro" id="IPR036388">
    <property type="entry name" value="WH-like_DNA-bd_sf"/>
</dbReference>
<feature type="domain" description="HTH gntR-type" evidence="6">
    <location>
        <begin position="12"/>
        <end position="80"/>
    </location>
</feature>
<dbReference type="PANTHER" id="PTHR46577">
    <property type="entry name" value="HTH-TYPE TRANSCRIPTIONAL REGULATORY PROTEIN GABR"/>
    <property type="match status" value="1"/>
</dbReference>
<evidence type="ECO:0000256" key="5">
    <source>
        <dbReference type="ARBA" id="ARBA00023163"/>
    </source>
</evidence>
<keyword evidence="3" id="KW-0805">Transcription regulation</keyword>
<dbReference type="EMBL" id="JAUOZS010000001">
    <property type="protein sequence ID" value="MDT8899884.1"/>
    <property type="molecule type" value="Genomic_DNA"/>
</dbReference>
<evidence type="ECO:0000313" key="7">
    <source>
        <dbReference type="EMBL" id="MDT8899884.1"/>
    </source>
</evidence>
<organism evidence="7 8">
    <name type="scientific">Anaeroselena agilis</name>
    <dbReference type="NCBI Taxonomy" id="3063788"/>
    <lineage>
        <taxon>Bacteria</taxon>
        <taxon>Bacillati</taxon>
        <taxon>Bacillota</taxon>
        <taxon>Negativicutes</taxon>
        <taxon>Acetonemataceae</taxon>
        <taxon>Anaeroselena</taxon>
    </lineage>
</organism>
<dbReference type="InterPro" id="IPR015421">
    <property type="entry name" value="PyrdxlP-dep_Trfase_major"/>
</dbReference>
<gene>
    <name evidence="7" type="ORF">Q4T40_01290</name>
</gene>
<dbReference type="InterPro" id="IPR036390">
    <property type="entry name" value="WH_DNA-bd_sf"/>
</dbReference>
<accession>A0ABU3NSU7</accession>
<proteinExistence type="inferred from homology"/>
<dbReference type="CDD" id="cd00609">
    <property type="entry name" value="AAT_like"/>
    <property type="match status" value="1"/>
</dbReference>
<evidence type="ECO:0000256" key="1">
    <source>
        <dbReference type="ARBA" id="ARBA00005384"/>
    </source>
</evidence>
<dbReference type="RefSeq" id="WP_413778450.1">
    <property type="nucleotide sequence ID" value="NZ_JAUOZS010000001.1"/>
</dbReference>
<evidence type="ECO:0000256" key="4">
    <source>
        <dbReference type="ARBA" id="ARBA00023125"/>
    </source>
</evidence>
<dbReference type="Proteomes" id="UP001254848">
    <property type="component" value="Unassembled WGS sequence"/>
</dbReference>
<dbReference type="InterPro" id="IPR015424">
    <property type="entry name" value="PyrdxlP-dep_Trfase"/>
</dbReference>
<evidence type="ECO:0000313" key="8">
    <source>
        <dbReference type="Proteomes" id="UP001254848"/>
    </source>
</evidence>
<dbReference type="InterPro" id="IPR000524">
    <property type="entry name" value="Tscrpt_reg_HTH_GntR"/>
</dbReference>
<dbReference type="PANTHER" id="PTHR46577:SF1">
    <property type="entry name" value="HTH-TYPE TRANSCRIPTIONAL REGULATORY PROTEIN GABR"/>
    <property type="match status" value="1"/>
</dbReference>
<dbReference type="InterPro" id="IPR051446">
    <property type="entry name" value="HTH_trans_reg/aminotransferase"/>
</dbReference>
<evidence type="ECO:0000256" key="3">
    <source>
        <dbReference type="ARBA" id="ARBA00023015"/>
    </source>
</evidence>
<dbReference type="Gene3D" id="1.10.10.10">
    <property type="entry name" value="Winged helix-like DNA-binding domain superfamily/Winged helix DNA-binding domain"/>
    <property type="match status" value="1"/>
</dbReference>
<dbReference type="GO" id="GO:0008483">
    <property type="term" value="F:transaminase activity"/>
    <property type="evidence" value="ECO:0007669"/>
    <property type="project" value="UniProtKB-KW"/>
</dbReference>
<comment type="caution">
    <text evidence="7">The sequence shown here is derived from an EMBL/GenBank/DDBJ whole genome shotgun (WGS) entry which is preliminary data.</text>
</comment>
<dbReference type="SUPFAM" id="SSF46785">
    <property type="entry name" value="Winged helix' DNA-binding domain"/>
    <property type="match status" value="1"/>
</dbReference>
<keyword evidence="5" id="KW-0804">Transcription</keyword>
<keyword evidence="7" id="KW-0808">Transferase</keyword>